<feature type="transmembrane region" description="Helical" evidence="2">
    <location>
        <begin position="94"/>
        <end position="113"/>
    </location>
</feature>
<feature type="coiled-coil region" evidence="1">
    <location>
        <begin position="621"/>
        <end position="655"/>
    </location>
</feature>
<proteinExistence type="predicted"/>
<dbReference type="InterPro" id="IPR000014">
    <property type="entry name" value="PAS"/>
</dbReference>
<dbReference type="Proteomes" id="UP000632222">
    <property type="component" value="Unassembled WGS sequence"/>
</dbReference>
<dbReference type="Gene3D" id="3.30.450.40">
    <property type="match status" value="1"/>
</dbReference>
<sequence length="834" mass="94244">MTEAMIPSTPAPQPRLSPWMLVLLFEVIAALGALQFIYDSYTSWLWFAGMLLLGALCGVVYLPSKGKSLYWTTITALGGMGLMLLVFMVSITGVFSPLLGAWVLLVAAAFILLGRRQGWAYGGLALAAVLVVLTLQQTGVLHFEFRHPPPSIWLTEILILLTAVLLQRAMLLLFNRSEAAVKEAAQQKEKTHRAFETSEARNRAILEALPDIVFRLSPDGMILDVSIGEQANWPTRPEALLRKRVQEFLTSRSTDQTMQAISWSLSGYGMQTFEMEFRHPSQGLRIFESRVVSLNEDSVIMFLRDITVRMQAEKDLRESYERFEIVSKVTSDVMWDWDLQTDRLWWNENYSVVFGHGAAPDHIDQWDDHIHPDERAEVGRSLRFVIAGGSPVWSHNYRFLKSDGSYADVYDRGVVLRDAQGNPARMIGAMMDISEQKRVEQERTERLYRMEILDTVSRELADVGLNNDAVLQAIVKNSVRLIGDLCMVVLLSDQPGHTRLAAVHHPDEKIRDQIEFLLGNRLLSVNTGLSGEVFRSGAAVVLNGISGRESRYRFKKELSPFFDSHEVYASISVPMLVQNRPIGVITLLRLEQDRPYSTEDQTLLQNMADRAGLTLSNARLYAENADQAEQLREANAVLEQRILERTRELAEANEMLTRLATQDGLTGLSNRRHFDEMIALEIRRAKRTSQYLTLILCDIDHFKLYNDNYGHPEGDQCLRQVATTLKAMFRRAGDVVARYGGEEFAMVLPNTGPEQAELLVQRMQNELYNLNLPHAFSKVSDRVTLSIGVVSSQVQDHDAVTPQMLIKASDEALYESKHAGRNRATFRVLQEELS</sequence>
<dbReference type="InterPro" id="IPR001610">
    <property type="entry name" value="PAC"/>
</dbReference>
<protein>
    <recommendedName>
        <fullName evidence="7">Diguanylate cyclase</fullName>
    </recommendedName>
</protein>
<dbReference type="InterPro" id="IPR003018">
    <property type="entry name" value="GAF"/>
</dbReference>
<dbReference type="InterPro" id="IPR043128">
    <property type="entry name" value="Rev_trsase/Diguanyl_cyclase"/>
</dbReference>
<feature type="transmembrane region" description="Helical" evidence="2">
    <location>
        <begin position="69"/>
        <end position="88"/>
    </location>
</feature>
<feature type="transmembrane region" description="Helical" evidence="2">
    <location>
        <begin position="120"/>
        <end position="140"/>
    </location>
</feature>
<dbReference type="Pfam" id="PF08448">
    <property type="entry name" value="PAS_4"/>
    <property type="match status" value="1"/>
</dbReference>
<evidence type="ECO:0000256" key="2">
    <source>
        <dbReference type="SAM" id="Phobius"/>
    </source>
</evidence>
<dbReference type="CDD" id="cd01949">
    <property type="entry name" value="GGDEF"/>
    <property type="match status" value="1"/>
</dbReference>
<accession>A0ABQ2D2L7</accession>
<dbReference type="InterPro" id="IPR013655">
    <property type="entry name" value="PAS_fold_3"/>
</dbReference>
<dbReference type="Pfam" id="PF00990">
    <property type="entry name" value="GGDEF"/>
    <property type="match status" value="1"/>
</dbReference>
<dbReference type="Pfam" id="PF13185">
    <property type="entry name" value="GAF_2"/>
    <property type="match status" value="1"/>
</dbReference>
<dbReference type="SMART" id="SM00086">
    <property type="entry name" value="PAC"/>
    <property type="match status" value="2"/>
</dbReference>
<evidence type="ECO:0000313" key="5">
    <source>
        <dbReference type="EMBL" id="GGJ38658.1"/>
    </source>
</evidence>
<evidence type="ECO:0008006" key="7">
    <source>
        <dbReference type="Google" id="ProtNLM"/>
    </source>
</evidence>
<dbReference type="InterPro" id="IPR029787">
    <property type="entry name" value="Nucleotide_cyclase"/>
</dbReference>
<dbReference type="SMART" id="SM00091">
    <property type="entry name" value="PAS"/>
    <property type="match status" value="2"/>
</dbReference>
<dbReference type="PANTHER" id="PTHR45138">
    <property type="entry name" value="REGULATORY COMPONENTS OF SENSORY TRANSDUCTION SYSTEM"/>
    <property type="match status" value="1"/>
</dbReference>
<dbReference type="InterPro" id="IPR000700">
    <property type="entry name" value="PAS-assoc_C"/>
</dbReference>
<feature type="transmembrane region" description="Helical" evidence="2">
    <location>
        <begin position="20"/>
        <end position="38"/>
    </location>
</feature>
<dbReference type="CDD" id="cd00130">
    <property type="entry name" value="PAS"/>
    <property type="match status" value="2"/>
</dbReference>
<organism evidence="5 6">
    <name type="scientific">Deinococcus roseus</name>
    <dbReference type="NCBI Taxonomy" id="392414"/>
    <lineage>
        <taxon>Bacteria</taxon>
        <taxon>Thermotogati</taxon>
        <taxon>Deinococcota</taxon>
        <taxon>Deinococci</taxon>
        <taxon>Deinococcales</taxon>
        <taxon>Deinococcaceae</taxon>
        <taxon>Deinococcus</taxon>
    </lineage>
</organism>
<keyword evidence="2" id="KW-1133">Transmembrane helix</keyword>
<keyword evidence="1" id="KW-0175">Coiled coil</keyword>
<reference evidence="6" key="1">
    <citation type="journal article" date="2019" name="Int. J. Syst. Evol. Microbiol.">
        <title>The Global Catalogue of Microorganisms (GCM) 10K type strain sequencing project: providing services to taxonomists for standard genome sequencing and annotation.</title>
        <authorList>
            <consortium name="The Broad Institute Genomics Platform"/>
            <consortium name="The Broad Institute Genome Sequencing Center for Infectious Disease"/>
            <person name="Wu L."/>
            <person name="Ma J."/>
        </authorList>
    </citation>
    <scope>NUCLEOTIDE SEQUENCE [LARGE SCALE GENOMIC DNA]</scope>
    <source>
        <strain evidence="6">JCM 14370</strain>
    </source>
</reference>
<evidence type="ECO:0000259" key="3">
    <source>
        <dbReference type="PROSITE" id="PS50113"/>
    </source>
</evidence>
<dbReference type="NCBIfam" id="TIGR00229">
    <property type="entry name" value="sensory_box"/>
    <property type="match status" value="1"/>
</dbReference>
<dbReference type="NCBIfam" id="TIGR00254">
    <property type="entry name" value="GGDEF"/>
    <property type="match status" value="1"/>
</dbReference>
<dbReference type="SMART" id="SM00267">
    <property type="entry name" value="GGDEF"/>
    <property type="match status" value="1"/>
</dbReference>
<dbReference type="PROSITE" id="PS50887">
    <property type="entry name" value="GGDEF"/>
    <property type="match status" value="1"/>
</dbReference>
<keyword evidence="2" id="KW-0472">Membrane</keyword>
<dbReference type="SUPFAM" id="SSF55781">
    <property type="entry name" value="GAF domain-like"/>
    <property type="match status" value="1"/>
</dbReference>
<feature type="domain" description="PAC" evidence="3">
    <location>
        <begin position="393"/>
        <end position="445"/>
    </location>
</feature>
<dbReference type="InterPro" id="IPR013656">
    <property type="entry name" value="PAS_4"/>
</dbReference>
<dbReference type="InterPro" id="IPR050469">
    <property type="entry name" value="Diguanylate_Cyclase"/>
</dbReference>
<evidence type="ECO:0000313" key="6">
    <source>
        <dbReference type="Proteomes" id="UP000632222"/>
    </source>
</evidence>
<dbReference type="Gene3D" id="3.30.450.20">
    <property type="entry name" value="PAS domain"/>
    <property type="match status" value="2"/>
</dbReference>
<feature type="domain" description="GGDEF" evidence="4">
    <location>
        <begin position="690"/>
        <end position="829"/>
    </location>
</feature>
<evidence type="ECO:0000256" key="1">
    <source>
        <dbReference type="SAM" id="Coils"/>
    </source>
</evidence>
<dbReference type="PROSITE" id="PS50113">
    <property type="entry name" value="PAC"/>
    <property type="match status" value="1"/>
</dbReference>
<comment type="caution">
    <text evidence="5">The sequence shown here is derived from an EMBL/GenBank/DDBJ whole genome shotgun (WGS) entry which is preliminary data.</text>
</comment>
<dbReference type="SMART" id="SM00065">
    <property type="entry name" value="GAF"/>
    <property type="match status" value="1"/>
</dbReference>
<dbReference type="SUPFAM" id="SSF55785">
    <property type="entry name" value="PYP-like sensor domain (PAS domain)"/>
    <property type="match status" value="2"/>
</dbReference>
<dbReference type="InterPro" id="IPR035965">
    <property type="entry name" value="PAS-like_dom_sf"/>
</dbReference>
<evidence type="ECO:0000259" key="4">
    <source>
        <dbReference type="PROSITE" id="PS50887"/>
    </source>
</evidence>
<keyword evidence="2" id="KW-0812">Transmembrane</keyword>
<dbReference type="EMBL" id="BMOD01000009">
    <property type="protein sequence ID" value="GGJ38658.1"/>
    <property type="molecule type" value="Genomic_DNA"/>
</dbReference>
<dbReference type="InterPro" id="IPR000160">
    <property type="entry name" value="GGDEF_dom"/>
</dbReference>
<keyword evidence="6" id="KW-1185">Reference proteome</keyword>
<dbReference type="SUPFAM" id="SSF55073">
    <property type="entry name" value="Nucleotide cyclase"/>
    <property type="match status" value="1"/>
</dbReference>
<dbReference type="PANTHER" id="PTHR45138:SF9">
    <property type="entry name" value="DIGUANYLATE CYCLASE DGCM-RELATED"/>
    <property type="match status" value="1"/>
</dbReference>
<name>A0ABQ2D2L7_9DEIO</name>
<feature type="transmembrane region" description="Helical" evidence="2">
    <location>
        <begin position="44"/>
        <end position="62"/>
    </location>
</feature>
<dbReference type="InterPro" id="IPR029016">
    <property type="entry name" value="GAF-like_dom_sf"/>
</dbReference>
<dbReference type="Gene3D" id="3.30.70.270">
    <property type="match status" value="1"/>
</dbReference>
<dbReference type="Pfam" id="PF08447">
    <property type="entry name" value="PAS_3"/>
    <property type="match status" value="1"/>
</dbReference>
<gene>
    <name evidence="5" type="ORF">GCM10008938_25960</name>
</gene>